<evidence type="ECO:0000256" key="1">
    <source>
        <dbReference type="SAM" id="MobiDB-lite"/>
    </source>
</evidence>
<keyword evidence="2" id="KW-0732">Signal</keyword>
<evidence type="ECO:0000256" key="2">
    <source>
        <dbReference type="SAM" id="SignalP"/>
    </source>
</evidence>
<name>A0AAN9BSX5_9CAEN</name>
<sequence>MSLRMLSRLLVVIVALATCCYGDVSSKQWLGQLPWATRDNLLQLQPHLNVKQLTGSPIPLYRPDLGDEIAYWFISYNHDQYAVLSAGDHTGDNMLVLQGEDPSPMADLQQLASLQHNATCLRYLVLTPSPDLNLACDTMHGRVGERDLQQENVTALWEAMKMKKKAEEDEEDENDDGPQQSDVPVDADNSGTIDLHLISSSQPASFPVSGMRDCHIRPLGQSNGSDVSTQVLCKLLGVCDEHGKVHLHRETEYGEVYVHLEPVHENRLPRFEHDLHFEVVATHRDGGIITKGFAVEPSHRVKRQSSYTIYSIDDRALMPDYSQFKYGKCQVGCGPVAWAQIFGYYDRRAHAGRGSSVSDALYRCGTDGTTGSDSCQAPRYNDGRMQKYIGKLNDVMRTFCLAGQGATYQSRMDDVEGFYKGRQGSSGDVILKTRSFFLTRLVGTYSESIRDDALSFLRQKWPVIVGFRVSGVFSQHYAVMTQYRTRTVRKKVCKVWIFCKTRTVREYDMFLHMGWGGSSNSWRKAEMFMAAVAKY</sequence>
<evidence type="ECO:0000313" key="3">
    <source>
        <dbReference type="EMBL" id="KAK7111941.1"/>
    </source>
</evidence>
<organism evidence="3 4">
    <name type="scientific">Littorina saxatilis</name>
    <dbReference type="NCBI Taxonomy" id="31220"/>
    <lineage>
        <taxon>Eukaryota</taxon>
        <taxon>Metazoa</taxon>
        <taxon>Spiralia</taxon>
        <taxon>Lophotrochozoa</taxon>
        <taxon>Mollusca</taxon>
        <taxon>Gastropoda</taxon>
        <taxon>Caenogastropoda</taxon>
        <taxon>Littorinimorpha</taxon>
        <taxon>Littorinoidea</taxon>
        <taxon>Littorinidae</taxon>
        <taxon>Littorina</taxon>
    </lineage>
</organism>
<proteinExistence type="predicted"/>
<dbReference type="Gene3D" id="3.90.70.50">
    <property type="entry name" value="Peptidase C10, streptopain"/>
    <property type="match status" value="1"/>
</dbReference>
<keyword evidence="4" id="KW-1185">Reference proteome</keyword>
<accession>A0AAN9BSX5</accession>
<dbReference type="EMBL" id="JBAMIC010000002">
    <property type="protein sequence ID" value="KAK7111941.1"/>
    <property type="molecule type" value="Genomic_DNA"/>
</dbReference>
<comment type="caution">
    <text evidence="3">The sequence shown here is derived from an EMBL/GenBank/DDBJ whole genome shotgun (WGS) entry which is preliminary data.</text>
</comment>
<feature type="signal peptide" evidence="2">
    <location>
        <begin position="1"/>
        <end position="22"/>
    </location>
</feature>
<gene>
    <name evidence="3" type="ORF">V1264_011480</name>
</gene>
<evidence type="ECO:0000313" key="4">
    <source>
        <dbReference type="Proteomes" id="UP001374579"/>
    </source>
</evidence>
<dbReference type="AlphaFoldDB" id="A0AAN9BSX5"/>
<feature type="region of interest" description="Disordered" evidence="1">
    <location>
        <begin position="162"/>
        <end position="191"/>
    </location>
</feature>
<feature type="chain" id="PRO_5042812576" description="Peptidase C1A papain C-terminal domain-containing protein" evidence="2">
    <location>
        <begin position="23"/>
        <end position="535"/>
    </location>
</feature>
<protein>
    <recommendedName>
        <fullName evidence="5">Peptidase C1A papain C-terminal domain-containing protein</fullName>
    </recommendedName>
</protein>
<dbReference type="Proteomes" id="UP001374579">
    <property type="component" value="Unassembled WGS sequence"/>
</dbReference>
<reference evidence="3 4" key="1">
    <citation type="submission" date="2024-02" db="EMBL/GenBank/DDBJ databases">
        <title>Chromosome-scale genome assembly of the rough periwinkle Littorina saxatilis.</title>
        <authorList>
            <person name="De Jode A."/>
            <person name="Faria R."/>
            <person name="Formenti G."/>
            <person name="Sims Y."/>
            <person name="Smith T.P."/>
            <person name="Tracey A."/>
            <person name="Wood J.M.D."/>
            <person name="Zagrodzka Z.B."/>
            <person name="Johannesson K."/>
            <person name="Butlin R.K."/>
            <person name="Leder E.H."/>
        </authorList>
    </citation>
    <scope>NUCLEOTIDE SEQUENCE [LARGE SCALE GENOMIC DNA]</scope>
    <source>
        <strain evidence="3">Snail1</strain>
        <tissue evidence="3">Muscle</tissue>
    </source>
</reference>
<dbReference type="InterPro" id="IPR044934">
    <property type="entry name" value="Streptopain_sf"/>
</dbReference>
<evidence type="ECO:0008006" key="5">
    <source>
        <dbReference type="Google" id="ProtNLM"/>
    </source>
</evidence>